<dbReference type="Proteomes" id="UP000608071">
    <property type="component" value="Unassembled WGS sequence"/>
</dbReference>
<proteinExistence type="predicted"/>
<keyword evidence="1" id="KW-0472">Membrane</keyword>
<evidence type="ECO:0000313" key="4">
    <source>
        <dbReference type="Proteomes" id="UP000608071"/>
    </source>
</evidence>
<evidence type="ECO:0000256" key="1">
    <source>
        <dbReference type="SAM" id="Phobius"/>
    </source>
</evidence>
<feature type="transmembrane region" description="Helical" evidence="1">
    <location>
        <begin position="184"/>
        <end position="205"/>
    </location>
</feature>
<evidence type="ECO:0000313" key="3">
    <source>
        <dbReference type="EMBL" id="MBD7968912.1"/>
    </source>
</evidence>
<keyword evidence="1" id="KW-0812">Transmembrane</keyword>
<protein>
    <submittedName>
        <fullName evidence="3">PDZ domain-containing protein</fullName>
    </submittedName>
</protein>
<sequence length="434" mass="48683">MNEVISWLWLILDAVIDLLSQPFYYIAIVIIALWFRRQGMLERKLMHVRLNAWPLLTTRTVITGVMLGVIVSILYVFLGIQLSIQGVVLIWVTSFVLMLFRVRYLNAVYAISILGLIQWILGFFEQWQPSGFMGSIILEIEQLTIPSLLVLCAVLHLMHAIVIRLQRGQAASPVYFEGKRGKLVGGYQLQYLTPIPLMLLVPAGLGTGADLPWNPVFLQGSGEYLLFGLPLLIGFGEMTKSMLPEEKVSLTSKRMLLYGAVLLILGLLSMWWSPATIVAVLFAFLGHEALSWISSYEEENRSPIYVHPKQGLQILAVLPGSPADELGFMPGEVIYKVNGHIVHSEADLHRCLRMNAAFCKLEIRNINGESKFLQRALYEGEHHQLGALLAPDPDTGSAIKERPASIYQIFGMKLQIQHKVDPNEGFADAFRQDS</sequence>
<feature type="transmembrane region" description="Helical" evidence="1">
    <location>
        <begin position="217"/>
        <end position="235"/>
    </location>
</feature>
<keyword evidence="1" id="KW-1133">Transmembrane helix</keyword>
<feature type="transmembrane region" description="Helical" evidence="1">
    <location>
        <begin position="82"/>
        <end position="100"/>
    </location>
</feature>
<evidence type="ECO:0000259" key="2">
    <source>
        <dbReference type="Pfam" id="PF17820"/>
    </source>
</evidence>
<feature type="transmembrane region" description="Helical" evidence="1">
    <location>
        <begin position="144"/>
        <end position="163"/>
    </location>
</feature>
<dbReference type="Pfam" id="PF17820">
    <property type="entry name" value="PDZ_6"/>
    <property type="match status" value="1"/>
</dbReference>
<gene>
    <name evidence="3" type="ORF">H9647_12625</name>
</gene>
<accession>A0ABR8SZI1</accession>
<dbReference type="InterPro" id="IPR036034">
    <property type="entry name" value="PDZ_sf"/>
</dbReference>
<feature type="transmembrane region" description="Helical" evidence="1">
    <location>
        <begin position="107"/>
        <end position="124"/>
    </location>
</feature>
<dbReference type="InterPro" id="IPR041489">
    <property type="entry name" value="PDZ_6"/>
</dbReference>
<comment type="caution">
    <text evidence="3">The sequence shown here is derived from an EMBL/GenBank/DDBJ whole genome shotgun (WGS) entry which is preliminary data.</text>
</comment>
<keyword evidence="4" id="KW-1185">Reference proteome</keyword>
<feature type="domain" description="PDZ" evidence="2">
    <location>
        <begin position="314"/>
        <end position="356"/>
    </location>
</feature>
<dbReference type="EMBL" id="JACSQL010000005">
    <property type="protein sequence ID" value="MBD7968912.1"/>
    <property type="molecule type" value="Genomic_DNA"/>
</dbReference>
<dbReference type="SUPFAM" id="SSF50156">
    <property type="entry name" value="PDZ domain-like"/>
    <property type="match status" value="1"/>
</dbReference>
<dbReference type="RefSeq" id="WP_191800436.1">
    <property type="nucleotide sequence ID" value="NZ_JACSQL010000005.1"/>
</dbReference>
<reference evidence="3 4" key="1">
    <citation type="submission" date="2020-08" db="EMBL/GenBank/DDBJ databases">
        <title>A Genomic Blueprint of the Chicken Gut Microbiome.</title>
        <authorList>
            <person name="Gilroy R."/>
            <person name="Ravi A."/>
            <person name="Getino M."/>
            <person name="Pursley I."/>
            <person name="Horton D.L."/>
            <person name="Alikhan N.-F."/>
            <person name="Baker D."/>
            <person name="Gharbi K."/>
            <person name="Hall N."/>
            <person name="Watson M."/>
            <person name="Adriaenssens E.M."/>
            <person name="Foster-Nyarko E."/>
            <person name="Jarju S."/>
            <person name="Secka A."/>
            <person name="Antonio M."/>
            <person name="Oren A."/>
            <person name="Chaudhuri R."/>
            <person name="La Ragione R.M."/>
            <person name="Hildebrand F."/>
            <person name="Pallen M.J."/>
        </authorList>
    </citation>
    <scope>NUCLEOTIDE SEQUENCE [LARGE SCALE GENOMIC DNA]</scope>
    <source>
        <strain evidence="3 4">Sa2BVA9</strain>
    </source>
</reference>
<feature type="transmembrane region" description="Helical" evidence="1">
    <location>
        <begin position="6"/>
        <end position="35"/>
    </location>
</feature>
<feature type="transmembrane region" description="Helical" evidence="1">
    <location>
        <begin position="256"/>
        <end position="285"/>
    </location>
</feature>
<name>A0ABR8SZI1_9BACL</name>
<organism evidence="3 4">
    <name type="scientific">Paenibacillus gallinarum</name>
    <dbReference type="NCBI Taxonomy" id="2762232"/>
    <lineage>
        <taxon>Bacteria</taxon>
        <taxon>Bacillati</taxon>
        <taxon>Bacillota</taxon>
        <taxon>Bacilli</taxon>
        <taxon>Bacillales</taxon>
        <taxon>Paenibacillaceae</taxon>
        <taxon>Paenibacillus</taxon>
    </lineage>
</organism>
<dbReference type="Gene3D" id="2.30.42.10">
    <property type="match status" value="1"/>
</dbReference>
<feature type="transmembrane region" description="Helical" evidence="1">
    <location>
        <begin position="56"/>
        <end position="76"/>
    </location>
</feature>